<accession>A0A560J4X1</accession>
<reference evidence="1 2" key="1">
    <citation type="submission" date="2019-06" db="EMBL/GenBank/DDBJ databases">
        <title>Genomic Encyclopedia of Type Strains, Phase IV (KMG-V): Genome sequencing to study the core and pangenomes of soil and plant-associated prokaryotes.</title>
        <authorList>
            <person name="Whitman W."/>
        </authorList>
    </citation>
    <scope>NUCLEOTIDE SEQUENCE [LARGE SCALE GENOMIC DNA]</scope>
    <source>
        <strain evidence="1 2">BR 10556</strain>
    </source>
</reference>
<evidence type="ECO:0000313" key="1">
    <source>
        <dbReference type="EMBL" id="TWB65875.1"/>
    </source>
</evidence>
<name>A0A560J4X1_9BRAD</name>
<dbReference type="EMBL" id="VITW01000022">
    <property type="protein sequence ID" value="TWB65875.1"/>
    <property type="molecule type" value="Genomic_DNA"/>
</dbReference>
<dbReference type="AlphaFoldDB" id="A0A560J4X1"/>
<comment type="caution">
    <text evidence="1">The sequence shown here is derived from an EMBL/GenBank/DDBJ whole genome shotgun (WGS) entry which is preliminary data.</text>
</comment>
<evidence type="ECO:0000313" key="2">
    <source>
        <dbReference type="Proteomes" id="UP000315914"/>
    </source>
</evidence>
<proteinExistence type="predicted"/>
<keyword evidence="2" id="KW-1185">Reference proteome</keyword>
<protein>
    <submittedName>
        <fullName evidence="1">Uncharacterized protein</fullName>
    </submittedName>
</protein>
<gene>
    <name evidence="1" type="ORF">FBZ95_1221</name>
</gene>
<organism evidence="1 2">
    <name type="scientific">Bradyrhizobium sacchari</name>
    <dbReference type="NCBI Taxonomy" id="1399419"/>
    <lineage>
        <taxon>Bacteria</taxon>
        <taxon>Pseudomonadati</taxon>
        <taxon>Pseudomonadota</taxon>
        <taxon>Alphaproteobacteria</taxon>
        <taxon>Hyphomicrobiales</taxon>
        <taxon>Nitrobacteraceae</taxon>
        <taxon>Bradyrhizobium</taxon>
    </lineage>
</organism>
<sequence length="86" mass="9676">MHPSYRRPMKLVSEAAAGVGQRYVHLACDDNRLLDPGARWIPERSRDPKREIGPSVRSAVSDRSVYPFSALLTFRSIKSPAELLPE</sequence>
<dbReference type="RefSeq" id="WP_080139113.1">
    <property type="nucleotide sequence ID" value="NZ_LWIG01000049.1"/>
</dbReference>
<dbReference type="Proteomes" id="UP000315914">
    <property type="component" value="Unassembled WGS sequence"/>
</dbReference>